<proteinExistence type="predicted"/>
<dbReference type="InterPro" id="IPR050525">
    <property type="entry name" value="ECM_Assembly_Org"/>
</dbReference>
<gene>
    <name evidence="2" type="ORF">LSH36_1041g00019</name>
</gene>
<dbReference type="InterPro" id="IPR036465">
    <property type="entry name" value="vWFA_dom_sf"/>
</dbReference>
<dbReference type="PRINTS" id="PR00453">
    <property type="entry name" value="VWFADOMAIN"/>
</dbReference>
<keyword evidence="3" id="KW-1185">Reference proteome</keyword>
<dbReference type="Proteomes" id="UP001208570">
    <property type="component" value="Unassembled WGS sequence"/>
</dbReference>
<organism evidence="2 3">
    <name type="scientific">Paralvinella palmiformis</name>
    <dbReference type="NCBI Taxonomy" id="53620"/>
    <lineage>
        <taxon>Eukaryota</taxon>
        <taxon>Metazoa</taxon>
        <taxon>Spiralia</taxon>
        <taxon>Lophotrochozoa</taxon>
        <taxon>Annelida</taxon>
        <taxon>Polychaeta</taxon>
        <taxon>Sedentaria</taxon>
        <taxon>Canalipalpata</taxon>
        <taxon>Terebellida</taxon>
        <taxon>Terebelliformia</taxon>
        <taxon>Alvinellidae</taxon>
        <taxon>Paralvinella</taxon>
    </lineage>
</organism>
<dbReference type="InterPro" id="IPR002035">
    <property type="entry name" value="VWF_A"/>
</dbReference>
<comment type="caution">
    <text evidence="2">The sequence shown here is derived from an EMBL/GenBank/DDBJ whole genome shotgun (WGS) entry which is preliminary data.</text>
</comment>
<dbReference type="Gene3D" id="3.40.50.410">
    <property type="entry name" value="von Willebrand factor, type A domain"/>
    <property type="match status" value="3"/>
</dbReference>
<sequence length="654" mass="71980">MPIMLITVRNTTSLHNRAVPRLRFSRNRASGGSLDLLGVGHQQDDDCAEKPADLVFVLDGSSSIWNPDFKKQLAFVSDIVDSFTIGDDNMHIGVLTFATGVNVELTLDQYVHGKEVMKTTIMNIQQPRGETHTEEALRVLRTTMFSPFYSRPGIPHIGIVITDGASADTEMTAAEAIRVKEQGITMFAIGVGRNLVEEGVQEELNNIASGPDYVYTVESYGLLDRLKQDLADKACQVTTTVPSTTTTTTATTSTTTRTTTVRTTLPPQMIEGCEGQQPLDVLFSVPDEAGIQDTELALDFIQKVVDGFQIGPNKVQAGLTPRLCIDLDGIRLEEHDDKGALQTDLARRGLTSTDLTQQIEYMLRKGFTREDGARQQSRKTAIMIVDNVCMDPAEAQLLAEEAKAEGIIILVIGVGPYINHDQLTAIANSPDHVYFVNSYKYLMRLPDLIQDRLCRDAVPPIRPPQMIEGCEGHRAMDILLAAPDESNIRQTALTISFLQNITENFWIGDGHVQVVGLTPRVCVDLDGISLEQHDDRDALKFAISQRHLSSTFASNQLQYMLQRGFTKEDGARTNAKRFALLMVDNALADPQLAYQLADDLKAGGVTLMVVGIGPYAEEVDLRRIASSDDTLFMVDSYERLGAIKGLLLDAFCRG</sequence>
<dbReference type="PROSITE" id="PS50234">
    <property type="entry name" value="VWFA"/>
    <property type="match status" value="3"/>
</dbReference>
<reference evidence="2" key="1">
    <citation type="journal article" date="2023" name="Mol. Biol. Evol.">
        <title>Third-Generation Sequencing Reveals the Adaptive Role of the Epigenome in Three Deep-Sea Polychaetes.</title>
        <authorList>
            <person name="Perez M."/>
            <person name="Aroh O."/>
            <person name="Sun Y."/>
            <person name="Lan Y."/>
            <person name="Juniper S.K."/>
            <person name="Young C.R."/>
            <person name="Angers B."/>
            <person name="Qian P.Y."/>
        </authorList>
    </citation>
    <scope>NUCLEOTIDE SEQUENCE</scope>
    <source>
        <strain evidence="2">P08H-3</strain>
    </source>
</reference>
<dbReference type="EMBL" id="JAODUP010001041">
    <property type="protein sequence ID" value="KAK2141784.1"/>
    <property type="molecule type" value="Genomic_DNA"/>
</dbReference>
<dbReference type="Pfam" id="PF00092">
    <property type="entry name" value="VWA"/>
    <property type="match status" value="3"/>
</dbReference>
<evidence type="ECO:0000313" key="3">
    <source>
        <dbReference type="Proteomes" id="UP001208570"/>
    </source>
</evidence>
<dbReference type="PANTHER" id="PTHR24020">
    <property type="entry name" value="COLLAGEN ALPHA"/>
    <property type="match status" value="1"/>
</dbReference>
<dbReference type="AlphaFoldDB" id="A0AAD9IW68"/>
<dbReference type="PANTHER" id="PTHR24020:SF20">
    <property type="entry name" value="PH DOMAIN-CONTAINING PROTEIN"/>
    <property type="match status" value="1"/>
</dbReference>
<dbReference type="SMART" id="SM00327">
    <property type="entry name" value="VWA"/>
    <property type="match status" value="3"/>
</dbReference>
<evidence type="ECO:0000313" key="2">
    <source>
        <dbReference type="EMBL" id="KAK2141784.1"/>
    </source>
</evidence>
<dbReference type="CDD" id="cd01450">
    <property type="entry name" value="vWFA_subfamily_ECM"/>
    <property type="match status" value="1"/>
</dbReference>
<name>A0AAD9IW68_9ANNE</name>
<dbReference type="SUPFAM" id="SSF53300">
    <property type="entry name" value="vWA-like"/>
    <property type="match status" value="3"/>
</dbReference>
<evidence type="ECO:0000259" key="1">
    <source>
        <dbReference type="PROSITE" id="PS50234"/>
    </source>
</evidence>
<feature type="domain" description="VWFA" evidence="1">
    <location>
        <begin position="53"/>
        <end position="230"/>
    </location>
</feature>
<feature type="domain" description="VWFA" evidence="1">
    <location>
        <begin position="477"/>
        <end position="651"/>
    </location>
</feature>
<protein>
    <recommendedName>
        <fullName evidence="1">VWFA domain-containing protein</fullName>
    </recommendedName>
</protein>
<feature type="domain" description="VWFA" evidence="1">
    <location>
        <begin position="280"/>
        <end position="453"/>
    </location>
</feature>
<accession>A0AAD9IW68</accession>